<reference evidence="2 3" key="1">
    <citation type="journal article" date="2013" name="Genome Announc.">
        <title>Genome sequences for three denitrifying bacterial strains isolated from a uranium- and nitrate-contaminated subsurface environment.</title>
        <authorList>
            <person name="Venkatramanan R."/>
            <person name="Prakash O."/>
            <person name="Woyke T."/>
            <person name="Chain P."/>
            <person name="Goodwin L.A."/>
            <person name="Watson D."/>
            <person name="Brooks S."/>
            <person name="Kostka J.E."/>
            <person name="Green S.J."/>
        </authorList>
    </citation>
    <scope>NUCLEOTIDE SEQUENCE [LARGE SCALE GENOMIC DNA]</scope>
    <source>
        <strain evidence="2 3">1NES1</strain>
    </source>
</reference>
<protein>
    <recommendedName>
        <fullName evidence="1">DUF547 domain-containing protein</fullName>
    </recommendedName>
</protein>
<feature type="domain" description="DUF547" evidence="1">
    <location>
        <begin position="98"/>
        <end position="199"/>
    </location>
</feature>
<evidence type="ECO:0000313" key="3">
    <source>
        <dbReference type="Proteomes" id="UP000005952"/>
    </source>
</evidence>
<dbReference type="AlphaFoldDB" id="N0B4I7"/>
<keyword evidence="3" id="KW-1185">Reference proteome</keyword>
<name>N0B4I7_9HYPH</name>
<dbReference type="GO" id="GO:0045454">
    <property type="term" value="P:cell redox homeostasis"/>
    <property type="evidence" value="ECO:0007669"/>
    <property type="project" value="TreeGrafter"/>
</dbReference>
<proteinExistence type="predicted"/>
<dbReference type="GO" id="GO:0009055">
    <property type="term" value="F:electron transfer activity"/>
    <property type="evidence" value="ECO:0007669"/>
    <property type="project" value="TreeGrafter"/>
</dbReference>
<dbReference type="Proteomes" id="UP000005952">
    <property type="component" value="Chromosome"/>
</dbReference>
<dbReference type="InterPro" id="IPR006869">
    <property type="entry name" value="DUF547"/>
</dbReference>
<dbReference type="EMBL" id="CP005587">
    <property type="protein sequence ID" value="AGK57132.1"/>
    <property type="molecule type" value="Genomic_DNA"/>
</dbReference>
<accession>N0B4I7</accession>
<evidence type="ECO:0000313" key="2">
    <source>
        <dbReference type="EMBL" id="AGK57132.1"/>
    </source>
</evidence>
<organism evidence="2 3">
    <name type="scientific">Hyphomicrobium denitrificans 1NES1</name>
    <dbReference type="NCBI Taxonomy" id="670307"/>
    <lineage>
        <taxon>Bacteria</taxon>
        <taxon>Pseudomonadati</taxon>
        <taxon>Pseudomonadota</taxon>
        <taxon>Alphaproteobacteria</taxon>
        <taxon>Hyphomicrobiales</taxon>
        <taxon>Hyphomicrobiaceae</taxon>
        <taxon>Hyphomicrobium</taxon>
    </lineage>
</organism>
<dbReference type="STRING" id="670307.HYPDE_27263"/>
<dbReference type="KEGG" id="hdt:HYPDE_27263"/>
<dbReference type="PANTHER" id="PTHR34386">
    <property type="entry name" value="GLUTAREDOXIN"/>
    <property type="match status" value="1"/>
</dbReference>
<dbReference type="Pfam" id="PF04784">
    <property type="entry name" value="DUF547"/>
    <property type="match status" value="1"/>
</dbReference>
<dbReference type="InterPro" id="IPR051548">
    <property type="entry name" value="Grx-like_ET"/>
</dbReference>
<dbReference type="RefSeq" id="WP_015597169.1">
    <property type="nucleotide sequence ID" value="NC_021172.1"/>
</dbReference>
<dbReference type="HOGENOM" id="CLU_054137_1_0_5"/>
<evidence type="ECO:0000259" key="1">
    <source>
        <dbReference type="Pfam" id="PF04784"/>
    </source>
</evidence>
<sequence>MRHRRTVAGLIGLHASRIAVALGLTSMLLGPSVASPQANRSPEAWQSEWTQVLQRHVDAKGRVDFAGLASDRTGLDDVMKFVATADPVSQQALFPTPSARMAYYIDAYNALAMYGVLDAGVPERFGWLGRFRFFYLRKFILGGRSISLYSLENDVIRPMGDPRVHFALNCMSVSCPRLPRTAFTTDGLDRELDTAAREFMNEDRNVHVDLETHVVRLSAIFDFYTKDFLAKAPSLIAYVNRYRTVPVPVDFKVSFADYDWTINAQSRREEGAR</sequence>
<dbReference type="PANTHER" id="PTHR34386:SF1">
    <property type="entry name" value="GLUTAREDOXIN-LIKE PROTEIN NRDH"/>
    <property type="match status" value="1"/>
</dbReference>
<dbReference type="eggNOG" id="COG1957">
    <property type="taxonomic scope" value="Bacteria"/>
</dbReference>
<gene>
    <name evidence="2" type="ORF">HYPDE_27263</name>
</gene>